<dbReference type="InterPro" id="IPR016155">
    <property type="entry name" value="Mopterin_synth/thiamin_S_b"/>
</dbReference>
<protein>
    <submittedName>
        <fullName evidence="1">Sulfur carrier protein ThiS</fullName>
    </submittedName>
</protein>
<dbReference type="SUPFAM" id="SSF54285">
    <property type="entry name" value="MoaD/ThiS"/>
    <property type="match status" value="1"/>
</dbReference>
<keyword evidence="2" id="KW-1185">Reference proteome</keyword>
<dbReference type="RefSeq" id="WP_345394561.1">
    <property type="nucleotide sequence ID" value="NZ_BAABHG010000006.1"/>
</dbReference>
<accession>A0ABW5GJ63</accession>
<name>A0ABW5GJ63_9PSEU</name>
<dbReference type="NCBIfam" id="TIGR01683">
    <property type="entry name" value="thiS"/>
    <property type="match status" value="1"/>
</dbReference>
<dbReference type="Pfam" id="PF02597">
    <property type="entry name" value="ThiS"/>
    <property type="match status" value="1"/>
</dbReference>
<dbReference type="InterPro" id="IPR010035">
    <property type="entry name" value="Thi_S"/>
</dbReference>
<dbReference type="InterPro" id="IPR012675">
    <property type="entry name" value="Beta-grasp_dom_sf"/>
</dbReference>
<sequence length="66" mass="6873">MEIQVNGQWREFPEGTTVAEVLDALGAARQGVAVALNGEVVRRGEWPDAVVPKGASVDVLTAVQGG</sequence>
<proteinExistence type="predicted"/>
<dbReference type="EMBL" id="JBHUKU010000009">
    <property type="protein sequence ID" value="MFD2460865.1"/>
    <property type="molecule type" value="Genomic_DNA"/>
</dbReference>
<dbReference type="PANTHER" id="PTHR34472">
    <property type="entry name" value="SULFUR CARRIER PROTEIN THIS"/>
    <property type="match status" value="1"/>
</dbReference>
<dbReference type="PANTHER" id="PTHR34472:SF1">
    <property type="entry name" value="SULFUR CARRIER PROTEIN THIS"/>
    <property type="match status" value="1"/>
</dbReference>
<dbReference type="CDD" id="cd00565">
    <property type="entry name" value="Ubl_ThiS"/>
    <property type="match status" value="1"/>
</dbReference>
<reference evidence="2" key="1">
    <citation type="journal article" date="2019" name="Int. J. Syst. Evol. Microbiol.">
        <title>The Global Catalogue of Microorganisms (GCM) 10K type strain sequencing project: providing services to taxonomists for standard genome sequencing and annotation.</title>
        <authorList>
            <consortium name="The Broad Institute Genomics Platform"/>
            <consortium name="The Broad Institute Genome Sequencing Center for Infectious Disease"/>
            <person name="Wu L."/>
            <person name="Ma J."/>
        </authorList>
    </citation>
    <scope>NUCLEOTIDE SEQUENCE [LARGE SCALE GENOMIC DNA]</scope>
    <source>
        <strain evidence="2">CGMCC 4.7643</strain>
    </source>
</reference>
<evidence type="ECO:0000313" key="1">
    <source>
        <dbReference type="EMBL" id="MFD2460865.1"/>
    </source>
</evidence>
<comment type="caution">
    <text evidence="1">The sequence shown here is derived from an EMBL/GenBank/DDBJ whole genome shotgun (WGS) entry which is preliminary data.</text>
</comment>
<dbReference type="Proteomes" id="UP001597419">
    <property type="component" value="Unassembled WGS sequence"/>
</dbReference>
<organism evidence="1 2">
    <name type="scientific">Amycolatopsis samaneae</name>
    <dbReference type="NCBI Taxonomy" id="664691"/>
    <lineage>
        <taxon>Bacteria</taxon>
        <taxon>Bacillati</taxon>
        <taxon>Actinomycetota</taxon>
        <taxon>Actinomycetes</taxon>
        <taxon>Pseudonocardiales</taxon>
        <taxon>Pseudonocardiaceae</taxon>
        <taxon>Amycolatopsis</taxon>
    </lineage>
</organism>
<dbReference type="InterPro" id="IPR003749">
    <property type="entry name" value="ThiS/MoaD-like"/>
</dbReference>
<gene>
    <name evidence="1" type="primary">thiS</name>
    <name evidence="1" type="ORF">ACFSYJ_19820</name>
</gene>
<dbReference type="Gene3D" id="3.10.20.30">
    <property type="match status" value="1"/>
</dbReference>
<evidence type="ECO:0000313" key="2">
    <source>
        <dbReference type="Proteomes" id="UP001597419"/>
    </source>
</evidence>